<evidence type="ECO:0000313" key="3">
    <source>
        <dbReference type="Proteomes" id="UP000799766"/>
    </source>
</evidence>
<gene>
    <name evidence="2" type="ORF">BDY21DRAFT_422130</name>
</gene>
<reference evidence="2" key="1">
    <citation type="journal article" date="2020" name="Stud. Mycol.">
        <title>101 Dothideomycetes genomes: a test case for predicting lifestyles and emergence of pathogens.</title>
        <authorList>
            <person name="Haridas S."/>
            <person name="Albert R."/>
            <person name="Binder M."/>
            <person name="Bloem J."/>
            <person name="Labutti K."/>
            <person name="Salamov A."/>
            <person name="Andreopoulos B."/>
            <person name="Baker S."/>
            <person name="Barry K."/>
            <person name="Bills G."/>
            <person name="Bluhm B."/>
            <person name="Cannon C."/>
            <person name="Castanera R."/>
            <person name="Culley D."/>
            <person name="Daum C."/>
            <person name="Ezra D."/>
            <person name="Gonzalez J."/>
            <person name="Henrissat B."/>
            <person name="Kuo A."/>
            <person name="Liang C."/>
            <person name="Lipzen A."/>
            <person name="Lutzoni F."/>
            <person name="Magnuson J."/>
            <person name="Mondo S."/>
            <person name="Nolan M."/>
            <person name="Ohm R."/>
            <person name="Pangilinan J."/>
            <person name="Park H.-J."/>
            <person name="Ramirez L."/>
            <person name="Alfaro M."/>
            <person name="Sun H."/>
            <person name="Tritt A."/>
            <person name="Yoshinaga Y."/>
            <person name="Zwiers L.-H."/>
            <person name="Turgeon B."/>
            <person name="Goodwin S."/>
            <person name="Spatafora J."/>
            <person name="Crous P."/>
            <person name="Grigoriev I."/>
        </authorList>
    </citation>
    <scope>NUCLEOTIDE SEQUENCE</scope>
    <source>
        <strain evidence="2">ATCC 16933</strain>
    </source>
</reference>
<evidence type="ECO:0000256" key="1">
    <source>
        <dbReference type="SAM" id="MobiDB-lite"/>
    </source>
</evidence>
<dbReference type="Proteomes" id="UP000799766">
    <property type="component" value="Unassembled WGS sequence"/>
</dbReference>
<dbReference type="AlphaFoldDB" id="A0A6A6NZM4"/>
<feature type="compositionally biased region" description="Pro residues" evidence="1">
    <location>
        <begin position="140"/>
        <end position="149"/>
    </location>
</feature>
<sequence>TGVERAAGTLAAPEIAAEGGFLASRAGPVRLARANWPRRAALFLHSLRLVRLAGTAALSASCSVRTARPSLTRLFDQRPRRFLSGHPPTRDQHLRLFTIPVTRWTPWRLHARPARRPSSIPSRTPVTPLSPARLSRAATPLPPAKPGPLAPFDTTSNRHPSLPSPLEQP</sequence>
<keyword evidence="3" id="KW-1185">Reference proteome</keyword>
<evidence type="ECO:0000313" key="2">
    <source>
        <dbReference type="EMBL" id="KAF2456952.1"/>
    </source>
</evidence>
<organism evidence="2 3">
    <name type="scientific">Lineolata rhizophorae</name>
    <dbReference type="NCBI Taxonomy" id="578093"/>
    <lineage>
        <taxon>Eukaryota</taxon>
        <taxon>Fungi</taxon>
        <taxon>Dikarya</taxon>
        <taxon>Ascomycota</taxon>
        <taxon>Pezizomycotina</taxon>
        <taxon>Dothideomycetes</taxon>
        <taxon>Dothideomycetes incertae sedis</taxon>
        <taxon>Lineolatales</taxon>
        <taxon>Lineolataceae</taxon>
        <taxon>Lineolata</taxon>
    </lineage>
</organism>
<feature type="compositionally biased region" description="Low complexity" evidence="1">
    <location>
        <begin position="116"/>
        <end position="127"/>
    </location>
</feature>
<protein>
    <submittedName>
        <fullName evidence="2">Uncharacterized protein</fullName>
    </submittedName>
</protein>
<accession>A0A6A6NZM4</accession>
<feature type="region of interest" description="Disordered" evidence="1">
    <location>
        <begin position="112"/>
        <end position="169"/>
    </location>
</feature>
<feature type="non-terminal residue" evidence="2">
    <location>
        <position position="1"/>
    </location>
</feature>
<dbReference type="EMBL" id="MU001682">
    <property type="protein sequence ID" value="KAF2456952.1"/>
    <property type="molecule type" value="Genomic_DNA"/>
</dbReference>
<name>A0A6A6NZM4_9PEZI</name>
<proteinExistence type="predicted"/>